<dbReference type="EMBL" id="LTAG01000085">
    <property type="protein sequence ID" value="KXO15938.1"/>
    <property type="molecule type" value="Genomic_DNA"/>
</dbReference>
<dbReference type="Proteomes" id="UP000070093">
    <property type="component" value="Unassembled WGS sequence"/>
</dbReference>
<reference evidence="1 2" key="1">
    <citation type="submission" date="2016-02" db="EMBL/GenBank/DDBJ databases">
        <authorList>
            <person name="Wen L."/>
            <person name="He K."/>
            <person name="Yang H."/>
        </authorList>
    </citation>
    <scope>NUCLEOTIDE SEQUENCE [LARGE SCALE GENOMIC DNA]</scope>
    <source>
        <strain evidence="1 2">GED7880</strain>
    </source>
</reference>
<accession>A0A137STZ3</accession>
<proteinExistence type="predicted"/>
<gene>
    <name evidence="1" type="ORF">HMPREF3202_01517</name>
</gene>
<protein>
    <submittedName>
        <fullName evidence="1">Uncharacterized protein</fullName>
    </submittedName>
</protein>
<dbReference type="AlphaFoldDB" id="A0A137STZ3"/>
<sequence length="186" mass="21737">MERQYANHSQRQRRDSHDRERARWFLRCNVAKAQLSIATSTKSLSPATRRKGYRGAGSLRERTAARSCLALSTHYHHRFVLSIGQHGSPLVQETYLARVTTPHTYGRTDIPIRKWQYQLIHFFLSPILSYYITTRRDNTVKEKGLALCSQKGEIAITTTNYSLQLLHRKARRCLFYISNYLYIFAI</sequence>
<name>A0A137STZ3_9BACT</name>
<comment type="caution">
    <text evidence="1">The sequence shown here is derived from an EMBL/GenBank/DDBJ whole genome shotgun (WGS) entry which is preliminary data.</text>
</comment>
<organism evidence="1 2">
    <name type="scientific">Prevotella bivia</name>
    <dbReference type="NCBI Taxonomy" id="28125"/>
    <lineage>
        <taxon>Bacteria</taxon>
        <taxon>Pseudomonadati</taxon>
        <taxon>Bacteroidota</taxon>
        <taxon>Bacteroidia</taxon>
        <taxon>Bacteroidales</taxon>
        <taxon>Prevotellaceae</taxon>
        <taxon>Prevotella</taxon>
    </lineage>
</organism>
<evidence type="ECO:0000313" key="2">
    <source>
        <dbReference type="Proteomes" id="UP000070093"/>
    </source>
</evidence>
<dbReference type="STRING" id="28125.HMPREF3202_01517"/>
<evidence type="ECO:0000313" key="1">
    <source>
        <dbReference type="EMBL" id="KXO15938.1"/>
    </source>
</evidence>